<organism evidence="1 2">
    <name type="scientific">Pseudomonas fluorescens ICMP 11288</name>
    <dbReference type="NCBI Taxonomy" id="1198309"/>
    <lineage>
        <taxon>Bacteria</taxon>
        <taxon>Pseudomonadati</taxon>
        <taxon>Pseudomonadota</taxon>
        <taxon>Gammaproteobacteria</taxon>
        <taxon>Pseudomonadales</taxon>
        <taxon>Pseudomonadaceae</taxon>
        <taxon>Pseudomonas</taxon>
    </lineage>
</organism>
<proteinExistence type="predicted"/>
<protein>
    <submittedName>
        <fullName evidence="1">Uncharacterized protein</fullName>
    </submittedName>
</protein>
<dbReference type="EMBL" id="LKEF01000019">
    <property type="protein sequence ID" value="KTB65124.1"/>
    <property type="molecule type" value="Genomic_DNA"/>
</dbReference>
<accession>A0A0W0HW82</accession>
<gene>
    <name evidence="1" type="ORF">AO063_24250</name>
</gene>
<name>A0A0W0HW82_PSEFL</name>
<reference evidence="1 2" key="1">
    <citation type="submission" date="2015-09" db="EMBL/GenBank/DDBJ databases">
        <title>Genome sequence of ICMP 11288.</title>
        <authorList>
            <person name="Visnovsky S."/>
            <person name="Lu A."/>
            <person name="Panda P."/>
            <person name="Pitman A."/>
        </authorList>
    </citation>
    <scope>NUCLEOTIDE SEQUENCE [LARGE SCALE GENOMIC DNA]</scope>
    <source>
        <strain evidence="1 2">ICMP 11288</strain>
    </source>
</reference>
<comment type="caution">
    <text evidence="1">The sequence shown here is derived from an EMBL/GenBank/DDBJ whole genome shotgun (WGS) entry which is preliminary data.</text>
</comment>
<dbReference type="RefSeq" id="WP_058420464.1">
    <property type="nucleotide sequence ID" value="NZ_LKEF01000019.1"/>
</dbReference>
<dbReference type="Proteomes" id="UP000054197">
    <property type="component" value="Unassembled WGS sequence"/>
</dbReference>
<sequence>MRSLPVYVWRELQLAVMLLSEESSLRDVLGVVLLWVRGNYKYFTVEPFSSYGIDEFSHVNESLMPVDYSSFLPSDITRFKKVILEYQAKDVESIARFLRDTIELLVTVEVDKQCPRCESGGMRVFIGRHNGLLAYQCNVCGHSRYIDGSKVEVGGLEFVSEVMLRNVGLI</sequence>
<evidence type="ECO:0000313" key="2">
    <source>
        <dbReference type="Proteomes" id="UP000054197"/>
    </source>
</evidence>
<dbReference type="AlphaFoldDB" id="A0A0W0HW82"/>
<evidence type="ECO:0000313" key="1">
    <source>
        <dbReference type="EMBL" id="KTB65124.1"/>
    </source>
</evidence>